<keyword evidence="3" id="KW-1185">Reference proteome</keyword>
<dbReference type="AlphaFoldDB" id="A0A9P8VNG0"/>
<keyword evidence="1" id="KW-0732">Signal</keyword>
<accession>A0A9P8VNG0</accession>
<reference evidence="2 3" key="1">
    <citation type="journal article" date="2021" name="Nat. Commun.">
        <title>Genetic determinants of endophytism in the Arabidopsis root mycobiome.</title>
        <authorList>
            <person name="Mesny F."/>
            <person name="Miyauchi S."/>
            <person name="Thiergart T."/>
            <person name="Pickel B."/>
            <person name="Atanasova L."/>
            <person name="Karlsson M."/>
            <person name="Huettel B."/>
            <person name="Barry K.W."/>
            <person name="Haridas S."/>
            <person name="Chen C."/>
            <person name="Bauer D."/>
            <person name="Andreopoulos W."/>
            <person name="Pangilinan J."/>
            <person name="LaButti K."/>
            <person name="Riley R."/>
            <person name="Lipzen A."/>
            <person name="Clum A."/>
            <person name="Drula E."/>
            <person name="Henrissat B."/>
            <person name="Kohler A."/>
            <person name="Grigoriev I.V."/>
            <person name="Martin F.M."/>
            <person name="Hacquard S."/>
        </authorList>
    </citation>
    <scope>NUCLEOTIDE SEQUENCE [LARGE SCALE GENOMIC DNA]</scope>
    <source>
        <strain evidence="2 3">MPI-CAGE-CH-0241</strain>
    </source>
</reference>
<gene>
    <name evidence="2" type="ORF">B0T10DRAFT_611803</name>
</gene>
<evidence type="ECO:0000256" key="1">
    <source>
        <dbReference type="SAM" id="SignalP"/>
    </source>
</evidence>
<dbReference type="Proteomes" id="UP000777438">
    <property type="component" value="Unassembled WGS sequence"/>
</dbReference>
<protein>
    <submittedName>
        <fullName evidence="2">Uncharacterized protein</fullName>
    </submittedName>
</protein>
<evidence type="ECO:0000313" key="3">
    <source>
        <dbReference type="Proteomes" id="UP000777438"/>
    </source>
</evidence>
<dbReference type="EMBL" id="JAGPYM010000097">
    <property type="protein sequence ID" value="KAH6867580.1"/>
    <property type="molecule type" value="Genomic_DNA"/>
</dbReference>
<organism evidence="2 3">
    <name type="scientific">Thelonectria olida</name>
    <dbReference type="NCBI Taxonomy" id="1576542"/>
    <lineage>
        <taxon>Eukaryota</taxon>
        <taxon>Fungi</taxon>
        <taxon>Dikarya</taxon>
        <taxon>Ascomycota</taxon>
        <taxon>Pezizomycotina</taxon>
        <taxon>Sordariomycetes</taxon>
        <taxon>Hypocreomycetidae</taxon>
        <taxon>Hypocreales</taxon>
        <taxon>Nectriaceae</taxon>
        <taxon>Thelonectria</taxon>
    </lineage>
</organism>
<feature type="signal peptide" evidence="1">
    <location>
        <begin position="1"/>
        <end position="22"/>
    </location>
</feature>
<proteinExistence type="predicted"/>
<evidence type="ECO:0000313" key="2">
    <source>
        <dbReference type="EMBL" id="KAH6867580.1"/>
    </source>
</evidence>
<feature type="chain" id="PRO_5040492735" evidence="1">
    <location>
        <begin position="23"/>
        <end position="120"/>
    </location>
</feature>
<comment type="caution">
    <text evidence="2">The sequence shown here is derived from an EMBL/GenBank/DDBJ whole genome shotgun (WGS) entry which is preliminary data.</text>
</comment>
<dbReference type="OrthoDB" id="4974629at2759"/>
<name>A0A9P8VNG0_9HYPO</name>
<sequence>MKFTTFAATLLTFGLGSNLVVCSPVEEAQPGLEARACCDVKVCDAANLQGNCKNGCYPYRKMTAINKSGIGSIASLKTDTDCACTYGTASNSCGTVDYKGVKQVPNHCLTGIKNVYCSPV</sequence>